<feature type="non-terminal residue" evidence="1">
    <location>
        <position position="1"/>
    </location>
</feature>
<sequence>IYTLWSQHVVFTSFPVVVVFADLAVELPVDQVLLLVTSHWTLARVLPLAATLK</sequence>
<protein>
    <submittedName>
        <fullName evidence="1">Uncharacterized protein</fullName>
    </submittedName>
</protein>
<organism evidence="1 2">
    <name type="scientific">Pleurodeles waltl</name>
    <name type="common">Iberian ribbed newt</name>
    <dbReference type="NCBI Taxonomy" id="8319"/>
    <lineage>
        <taxon>Eukaryota</taxon>
        <taxon>Metazoa</taxon>
        <taxon>Chordata</taxon>
        <taxon>Craniata</taxon>
        <taxon>Vertebrata</taxon>
        <taxon>Euteleostomi</taxon>
        <taxon>Amphibia</taxon>
        <taxon>Batrachia</taxon>
        <taxon>Caudata</taxon>
        <taxon>Salamandroidea</taxon>
        <taxon>Salamandridae</taxon>
        <taxon>Pleurodelinae</taxon>
        <taxon>Pleurodeles</taxon>
    </lineage>
</organism>
<feature type="non-terminal residue" evidence="1">
    <location>
        <position position="53"/>
    </location>
</feature>
<comment type="caution">
    <text evidence="1">The sequence shown here is derived from an EMBL/GenBank/DDBJ whole genome shotgun (WGS) entry which is preliminary data.</text>
</comment>
<accession>A0AAV7MXV6</accession>
<name>A0AAV7MXV6_PLEWA</name>
<dbReference type="Proteomes" id="UP001066276">
    <property type="component" value="Chromosome 9"/>
</dbReference>
<proteinExistence type="predicted"/>
<evidence type="ECO:0000313" key="2">
    <source>
        <dbReference type="Proteomes" id="UP001066276"/>
    </source>
</evidence>
<gene>
    <name evidence="1" type="ORF">NDU88_005276</name>
</gene>
<evidence type="ECO:0000313" key="1">
    <source>
        <dbReference type="EMBL" id="KAJ1107889.1"/>
    </source>
</evidence>
<dbReference type="EMBL" id="JANPWB010000013">
    <property type="protein sequence ID" value="KAJ1107889.1"/>
    <property type="molecule type" value="Genomic_DNA"/>
</dbReference>
<keyword evidence="2" id="KW-1185">Reference proteome</keyword>
<dbReference type="AlphaFoldDB" id="A0AAV7MXV6"/>
<reference evidence="1" key="1">
    <citation type="journal article" date="2022" name="bioRxiv">
        <title>Sequencing and chromosome-scale assembly of the giantPleurodeles waltlgenome.</title>
        <authorList>
            <person name="Brown T."/>
            <person name="Elewa A."/>
            <person name="Iarovenko S."/>
            <person name="Subramanian E."/>
            <person name="Araus A.J."/>
            <person name="Petzold A."/>
            <person name="Susuki M."/>
            <person name="Suzuki K.-i.T."/>
            <person name="Hayashi T."/>
            <person name="Toyoda A."/>
            <person name="Oliveira C."/>
            <person name="Osipova E."/>
            <person name="Leigh N.D."/>
            <person name="Simon A."/>
            <person name="Yun M.H."/>
        </authorList>
    </citation>
    <scope>NUCLEOTIDE SEQUENCE</scope>
    <source>
        <strain evidence="1">20211129_DDA</strain>
        <tissue evidence="1">Liver</tissue>
    </source>
</reference>